<name>A0A1T3NZ06_9ACTN</name>
<comment type="caution">
    <text evidence="4">The sequence shown here is derived from an EMBL/GenBank/DDBJ whole genome shotgun (WGS) entry which is preliminary data.</text>
</comment>
<feature type="active site" description="Acyl-thioester intermediate" evidence="2">
    <location>
        <position position="218"/>
    </location>
</feature>
<dbReference type="Pfam" id="PF04203">
    <property type="entry name" value="Sortase"/>
    <property type="match status" value="1"/>
</dbReference>
<dbReference type="SUPFAM" id="SSF63817">
    <property type="entry name" value="Sortase"/>
    <property type="match status" value="1"/>
</dbReference>
<keyword evidence="1" id="KW-0378">Hydrolase</keyword>
<dbReference type="EMBL" id="MWQN01000001">
    <property type="protein sequence ID" value="OPC82058.1"/>
    <property type="molecule type" value="Genomic_DNA"/>
</dbReference>
<reference evidence="4 5" key="1">
    <citation type="submission" date="2017-03" db="EMBL/GenBank/DDBJ databases">
        <title>Draft genome sequence of Streptomyces scabrisporus NF3, endophyte isolated from Amphipterygium adstringens.</title>
        <authorList>
            <person name="Vazquez M."/>
            <person name="Ceapa C.D."/>
            <person name="Rodriguez Luna D."/>
            <person name="Sanchez Esquivel S."/>
        </authorList>
    </citation>
    <scope>NUCLEOTIDE SEQUENCE [LARGE SCALE GENOMIC DNA]</scope>
    <source>
        <strain evidence="4 5">NF3</strain>
    </source>
</reference>
<gene>
    <name evidence="4" type="ORF">B4N89_14920</name>
</gene>
<proteinExistence type="predicted"/>
<dbReference type="NCBIfam" id="TIGR01076">
    <property type="entry name" value="sortase_fam"/>
    <property type="match status" value="1"/>
</dbReference>
<dbReference type="CDD" id="cd05830">
    <property type="entry name" value="Sortase_E"/>
    <property type="match status" value="1"/>
</dbReference>
<accession>A0A1T3NZ06</accession>
<evidence type="ECO:0000256" key="2">
    <source>
        <dbReference type="PIRSR" id="PIRSR605754-1"/>
    </source>
</evidence>
<dbReference type="InterPro" id="IPR053465">
    <property type="entry name" value="Sortase_Class_E"/>
</dbReference>
<dbReference type="InterPro" id="IPR023365">
    <property type="entry name" value="Sortase_dom-sf"/>
</dbReference>
<protein>
    <recommendedName>
        <fullName evidence="6">Class E sortase</fullName>
    </recommendedName>
</protein>
<evidence type="ECO:0000313" key="5">
    <source>
        <dbReference type="Proteomes" id="UP000190037"/>
    </source>
</evidence>
<feature type="region of interest" description="Disordered" evidence="3">
    <location>
        <begin position="55"/>
        <end position="87"/>
    </location>
</feature>
<dbReference type="Gene3D" id="2.40.260.10">
    <property type="entry name" value="Sortase"/>
    <property type="match status" value="1"/>
</dbReference>
<dbReference type="InterPro" id="IPR042003">
    <property type="entry name" value="Sortase_E"/>
</dbReference>
<dbReference type="Proteomes" id="UP000190037">
    <property type="component" value="Unassembled WGS sequence"/>
</dbReference>
<organism evidence="4 5">
    <name type="scientific">Embleya scabrispora</name>
    <dbReference type="NCBI Taxonomy" id="159449"/>
    <lineage>
        <taxon>Bacteria</taxon>
        <taxon>Bacillati</taxon>
        <taxon>Actinomycetota</taxon>
        <taxon>Actinomycetes</taxon>
        <taxon>Kitasatosporales</taxon>
        <taxon>Streptomycetaceae</taxon>
        <taxon>Embleya</taxon>
    </lineage>
</organism>
<dbReference type="STRING" id="159449.B4N89_14920"/>
<evidence type="ECO:0000313" key="4">
    <source>
        <dbReference type="EMBL" id="OPC82058.1"/>
    </source>
</evidence>
<sequence>MGAVRKTIRVGAELLLTLGLVGLLLCVHQLYWTNFEARAEARNEVEQLRKDWARQGTPEPPAAQPPTDVLDGPTDVSVDGGKDGQKVVGSHTIRGETLAILWIPRLGSGWYQPIIEGSSLASLSKGVGHYTYPPYVGPGGAGNFGLAGHRNGHGEPFRHLNSLRAGDKVVVETKSQWFTYTIVKGPFITRPSNGSVLTARPPDLGGPAGRSLITLTTCDPEFTSKNRMIYWGELTTTDPKQGDAKPAALRR</sequence>
<evidence type="ECO:0008006" key="6">
    <source>
        <dbReference type="Google" id="ProtNLM"/>
    </source>
</evidence>
<dbReference type="OrthoDB" id="5242879at2"/>
<dbReference type="AlphaFoldDB" id="A0A1T3NZ06"/>
<dbReference type="GO" id="GO:0016787">
    <property type="term" value="F:hydrolase activity"/>
    <property type="evidence" value="ECO:0007669"/>
    <property type="project" value="UniProtKB-KW"/>
</dbReference>
<feature type="active site" description="Proton donor/acceptor" evidence="2">
    <location>
        <position position="149"/>
    </location>
</feature>
<dbReference type="InterPro" id="IPR005754">
    <property type="entry name" value="Sortase"/>
</dbReference>
<keyword evidence="5" id="KW-1185">Reference proteome</keyword>
<dbReference type="RefSeq" id="WP_078976329.1">
    <property type="nucleotide sequence ID" value="NZ_MWQN01000001.1"/>
</dbReference>
<evidence type="ECO:0000256" key="1">
    <source>
        <dbReference type="ARBA" id="ARBA00022801"/>
    </source>
</evidence>
<evidence type="ECO:0000256" key="3">
    <source>
        <dbReference type="SAM" id="MobiDB-lite"/>
    </source>
</evidence>
<dbReference type="NCBIfam" id="NF033747">
    <property type="entry name" value="class_E_sortase"/>
    <property type="match status" value="1"/>
</dbReference>